<comment type="caution">
    <text evidence="1">The sequence shown here is derived from an EMBL/GenBank/DDBJ whole genome shotgun (WGS) entry which is preliminary data.</text>
</comment>
<dbReference type="AlphaFoldDB" id="A0A448WIX5"/>
<dbReference type="EMBL" id="CAAALY010016131">
    <property type="protein sequence ID" value="VEL12873.1"/>
    <property type="molecule type" value="Genomic_DNA"/>
</dbReference>
<evidence type="ECO:0000313" key="2">
    <source>
        <dbReference type="Proteomes" id="UP000784294"/>
    </source>
</evidence>
<protein>
    <submittedName>
        <fullName evidence="1">Uncharacterized protein</fullName>
    </submittedName>
</protein>
<proteinExistence type="predicted"/>
<evidence type="ECO:0000313" key="1">
    <source>
        <dbReference type="EMBL" id="VEL12873.1"/>
    </source>
</evidence>
<gene>
    <name evidence="1" type="ORF">PXEA_LOCUS6313</name>
</gene>
<name>A0A448WIX5_9PLAT</name>
<dbReference type="Proteomes" id="UP000784294">
    <property type="component" value="Unassembled WGS sequence"/>
</dbReference>
<reference evidence="1" key="1">
    <citation type="submission" date="2018-11" db="EMBL/GenBank/DDBJ databases">
        <authorList>
            <consortium name="Pathogen Informatics"/>
        </authorList>
    </citation>
    <scope>NUCLEOTIDE SEQUENCE</scope>
</reference>
<sequence>MGGPVGPTLYEVLSYSSYGTPNVGFELGTFPDVSLASSVSLTSLSTKLELIKETKEINPSTNFLPNGCVIPPVLVFLPTPFHRISISPYNNFRFVSIRLLERCALSGDFISALSHLLVYFPADFPLDLQELLI</sequence>
<accession>A0A448WIX5</accession>
<keyword evidence="2" id="KW-1185">Reference proteome</keyword>
<organism evidence="1 2">
    <name type="scientific">Protopolystoma xenopodis</name>
    <dbReference type="NCBI Taxonomy" id="117903"/>
    <lineage>
        <taxon>Eukaryota</taxon>
        <taxon>Metazoa</taxon>
        <taxon>Spiralia</taxon>
        <taxon>Lophotrochozoa</taxon>
        <taxon>Platyhelminthes</taxon>
        <taxon>Monogenea</taxon>
        <taxon>Polyopisthocotylea</taxon>
        <taxon>Polystomatidea</taxon>
        <taxon>Polystomatidae</taxon>
        <taxon>Protopolystoma</taxon>
    </lineage>
</organism>